<sequence>MGFQQTFKALSDPTRREILRLLRDGEMSAGDLSSHFSSTGATISHHLSILRDAGLILDEKRGKYIYYELNLSVLDEILEWISSLKGEQTDETES</sequence>
<dbReference type="InterPro" id="IPR036388">
    <property type="entry name" value="WH-like_DNA-bd_sf"/>
</dbReference>
<name>A0A6N2V3N0_9FIRM</name>
<dbReference type="CDD" id="cd00090">
    <property type="entry name" value="HTH_ARSR"/>
    <property type="match status" value="1"/>
</dbReference>
<evidence type="ECO:0000259" key="4">
    <source>
        <dbReference type="PROSITE" id="PS50987"/>
    </source>
</evidence>
<dbReference type="Gene3D" id="1.10.10.10">
    <property type="entry name" value="Winged helix-like DNA-binding domain superfamily/Winged helix DNA-binding domain"/>
    <property type="match status" value="1"/>
</dbReference>
<accession>A0A6N2V3N0</accession>
<evidence type="ECO:0000313" key="5">
    <source>
        <dbReference type="EMBL" id="VYT22961.1"/>
    </source>
</evidence>
<evidence type="ECO:0000256" key="1">
    <source>
        <dbReference type="ARBA" id="ARBA00023015"/>
    </source>
</evidence>
<dbReference type="InterPro" id="IPR047796">
    <property type="entry name" value="SdpR-like_repress"/>
</dbReference>
<protein>
    <submittedName>
        <fullName evidence="5">Transcriptional repressor SdpR</fullName>
    </submittedName>
</protein>
<dbReference type="NCBIfam" id="NF033789">
    <property type="entry name" value="repress_SdpR"/>
    <property type="match status" value="1"/>
</dbReference>
<dbReference type="GO" id="GO:0003700">
    <property type="term" value="F:DNA-binding transcription factor activity"/>
    <property type="evidence" value="ECO:0007669"/>
    <property type="project" value="InterPro"/>
</dbReference>
<dbReference type="InterPro" id="IPR036390">
    <property type="entry name" value="WH_DNA-bd_sf"/>
</dbReference>
<dbReference type="GO" id="GO:0003677">
    <property type="term" value="F:DNA binding"/>
    <property type="evidence" value="ECO:0007669"/>
    <property type="project" value="UniProtKB-KW"/>
</dbReference>
<dbReference type="Pfam" id="PF01022">
    <property type="entry name" value="HTH_5"/>
    <property type="match status" value="1"/>
</dbReference>
<gene>
    <name evidence="5" type="primary">sdpR_2</name>
    <name evidence="5" type="ORF">AULFYP135_02157</name>
</gene>
<dbReference type="EMBL" id="CACRSL010000005">
    <property type="protein sequence ID" value="VYT22961.1"/>
    <property type="molecule type" value="Genomic_DNA"/>
</dbReference>
<keyword evidence="1" id="KW-0805">Transcription regulation</keyword>
<dbReference type="InterPro" id="IPR001845">
    <property type="entry name" value="HTH_ArsR_DNA-bd_dom"/>
</dbReference>
<dbReference type="PRINTS" id="PR00778">
    <property type="entry name" value="HTHARSR"/>
</dbReference>
<dbReference type="SMART" id="SM00418">
    <property type="entry name" value="HTH_ARSR"/>
    <property type="match status" value="1"/>
</dbReference>
<proteinExistence type="predicted"/>
<evidence type="ECO:0000256" key="3">
    <source>
        <dbReference type="ARBA" id="ARBA00023163"/>
    </source>
</evidence>
<dbReference type="InterPro" id="IPR051081">
    <property type="entry name" value="HTH_MetalResp_TranReg"/>
</dbReference>
<dbReference type="PANTHER" id="PTHR33154:SF33">
    <property type="entry name" value="TRANSCRIPTIONAL REPRESSOR SDPR"/>
    <property type="match status" value="1"/>
</dbReference>
<feature type="domain" description="HTH arsR-type" evidence="4">
    <location>
        <begin position="1"/>
        <end position="89"/>
    </location>
</feature>
<organism evidence="5">
    <name type="scientific">uncultured Anaerotruncus sp</name>
    <dbReference type="NCBI Taxonomy" id="905011"/>
    <lineage>
        <taxon>Bacteria</taxon>
        <taxon>Bacillati</taxon>
        <taxon>Bacillota</taxon>
        <taxon>Clostridia</taxon>
        <taxon>Eubacteriales</taxon>
        <taxon>Oscillospiraceae</taxon>
        <taxon>Anaerotruncus</taxon>
        <taxon>environmental samples</taxon>
    </lineage>
</organism>
<keyword evidence="2" id="KW-0238">DNA-binding</keyword>
<evidence type="ECO:0000256" key="2">
    <source>
        <dbReference type="ARBA" id="ARBA00023125"/>
    </source>
</evidence>
<dbReference type="AlphaFoldDB" id="A0A6N2V3N0"/>
<dbReference type="SUPFAM" id="SSF46785">
    <property type="entry name" value="Winged helix' DNA-binding domain"/>
    <property type="match status" value="1"/>
</dbReference>
<dbReference type="NCBIfam" id="NF033788">
    <property type="entry name" value="HTH_metalloreg"/>
    <property type="match status" value="1"/>
</dbReference>
<keyword evidence="3" id="KW-0804">Transcription</keyword>
<dbReference type="InterPro" id="IPR011991">
    <property type="entry name" value="ArsR-like_HTH"/>
</dbReference>
<dbReference type="PANTHER" id="PTHR33154">
    <property type="entry name" value="TRANSCRIPTIONAL REGULATOR, ARSR FAMILY"/>
    <property type="match status" value="1"/>
</dbReference>
<dbReference type="PROSITE" id="PS50987">
    <property type="entry name" value="HTH_ARSR_2"/>
    <property type="match status" value="1"/>
</dbReference>
<reference evidence="5" key="1">
    <citation type="submission" date="2019-11" db="EMBL/GenBank/DDBJ databases">
        <authorList>
            <person name="Feng L."/>
        </authorList>
    </citation>
    <scope>NUCLEOTIDE SEQUENCE</scope>
    <source>
        <strain evidence="5">AundefinedLFYP135</strain>
    </source>
</reference>